<dbReference type="PROSITE" id="PS50075">
    <property type="entry name" value="CARRIER"/>
    <property type="match status" value="1"/>
</dbReference>
<dbReference type="SUPFAM" id="SSF53901">
    <property type="entry name" value="Thiolase-like"/>
    <property type="match status" value="1"/>
</dbReference>
<evidence type="ECO:0000259" key="6">
    <source>
        <dbReference type="PROSITE" id="PS50075"/>
    </source>
</evidence>
<dbReference type="Pfam" id="PF08659">
    <property type="entry name" value="KR"/>
    <property type="match status" value="1"/>
</dbReference>
<evidence type="ECO:0000313" key="8">
    <source>
        <dbReference type="EMBL" id="QLH64473.1"/>
    </source>
</evidence>
<dbReference type="InterPro" id="IPR032821">
    <property type="entry name" value="PKS_assoc"/>
</dbReference>
<keyword evidence="8" id="KW-0614">Plasmid</keyword>
<reference evidence="8 9" key="1">
    <citation type="journal article" date="2014" name="Genome Announc.">
        <title>Whole-Genome Sequence of Serratia symbiotica Strain CWBI-2.3T, a Free-Living Symbiont of the Black Bean Aphid Aphis fabae.</title>
        <authorList>
            <person name="Foray V."/>
            <person name="Grigorescu A.S."/>
            <person name="Sabri A."/>
            <person name="Haubruge E."/>
            <person name="Lognay G."/>
            <person name="Francis F."/>
            <person name="Fauconnier M.L."/>
            <person name="Hance T."/>
            <person name="Thonart P."/>
        </authorList>
    </citation>
    <scope>NUCLEOTIDE SEQUENCE [LARGE SCALE GENOMIC DNA]</scope>
    <source>
        <strain evidence="8">CWBI-2.3</strain>
        <plasmid evidence="8 9">pSsAf2.3-1</plasmid>
    </source>
</reference>
<evidence type="ECO:0000256" key="4">
    <source>
        <dbReference type="ARBA" id="ARBA00022679"/>
    </source>
</evidence>
<protein>
    <submittedName>
        <fullName evidence="8">KR domain-containing protein</fullName>
    </submittedName>
</protein>
<dbReference type="Gene3D" id="1.10.1200.10">
    <property type="entry name" value="ACP-like"/>
    <property type="match status" value="1"/>
</dbReference>
<feature type="domain" description="Carrier" evidence="6">
    <location>
        <begin position="1471"/>
        <end position="1545"/>
    </location>
</feature>
<dbReference type="EMBL" id="CP050856">
    <property type="protein sequence ID" value="QLH64473.1"/>
    <property type="molecule type" value="Genomic_DNA"/>
</dbReference>
<dbReference type="GeneID" id="93738127"/>
<dbReference type="InterPro" id="IPR036291">
    <property type="entry name" value="NAD(P)-bd_dom_sf"/>
</dbReference>
<dbReference type="Proteomes" id="UP000042738">
    <property type="component" value="Plasmid pSsAf2.3-1"/>
</dbReference>
<evidence type="ECO:0000256" key="5">
    <source>
        <dbReference type="ARBA" id="ARBA00023268"/>
    </source>
</evidence>
<dbReference type="Pfam" id="PF00109">
    <property type="entry name" value="ketoacyl-synt"/>
    <property type="match status" value="1"/>
</dbReference>
<dbReference type="RefSeq" id="WP_160289795.1">
    <property type="nucleotide sequence ID" value="NZ_CP050856.1"/>
</dbReference>
<comment type="similarity">
    <text evidence="1">Belongs to the short-chain dehydrogenases/reductases (SDR) family.</text>
</comment>
<dbReference type="GO" id="GO:0005737">
    <property type="term" value="C:cytoplasm"/>
    <property type="evidence" value="ECO:0007669"/>
    <property type="project" value="TreeGrafter"/>
</dbReference>
<keyword evidence="2" id="KW-0596">Phosphopantetheine</keyword>
<evidence type="ECO:0000313" key="9">
    <source>
        <dbReference type="Proteomes" id="UP000042738"/>
    </source>
</evidence>
<geneLocation type="plasmid" evidence="8 9">
    <name>pSsAf2.3-1</name>
</geneLocation>
<dbReference type="Gene3D" id="1.10.1240.100">
    <property type="match status" value="1"/>
</dbReference>
<dbReference type="PROSITE" id="PS52004">
    <property type="entry name" value="KS3_2"/>
    <property type="match status" value="1"/>
</dbReference>
<dbReference type="Gene3D" id="3.30.559.30">
    <property type="entry name" value="Nonribosomal peptide synthetase, condensation domain"/>
    <property type="match status" value="1"/>
</dbReference>
<dbReference type="GO" id="GO:0071770">
    <property type="term" value="P:DIM/DIP cell wall layer assembly"/>
    <property type="evidence" value="ECO:0007669"/>
    <property type="project" value="TreeGrafter"/>
</dbReference>
<keyword evidence="5" id="KW-0511">Multifunctional enzyme</keyword>
<keyword evidence="4" id="KW-0808">Transferase</keyword>
<dbReference type="Gene3D" id="3.30.559.10">
    <property type="entry name" value="Chloramphenicol acetyltransferase-like domain"/>
    <property type="match status" value="1"/>
</dbReference>
<dbReference type="SUPFAM" id="SSF52777">
    <property type="entry name" value="CoA-dependent acyltransferases"/>
    <property type="match status" value="2"/>
</dbReference>
<dbReference type="Gene3D" id="3.40.50.720">
    <property type="entry name" value="NAD(P)-binding Rossmann-like Domain"/>
    <property type="match status" value="1"/>
</dbReference>
<dbReference type="GO" id="GO:0006633">
    <property type="term" value="P:fatty acid biosynthetic process"/>
    <property type="evidence" value="ECO:0007669"/>
    <property type="project" value="TreeGrafter"/>
</dbReference>
<feature type="domain" description="Ketosynthase family 3 (KS3)" evidence="7">
    <location>
        <begin position="13"/>
        <end position="440"/>
    </location>
</feature>
<keyword evidence="3" id="KW-0597">Phosphoprotein</keyword>
<evidence type="ECO:0000259" key="7">
    <source>
        <dbReference type="PROSITE" id="PS52004"/>
    </source>
</evidence>
<dbReference type="SUPFAM" id="SSF53335">
    <property type="entry name" value="S-adenosyl-L-methionine-dependent methyltransferases"/>
    <property type="match status" value="1"/>
</dbReference>
<dbReference type="Gene3D" id="3.40.47.10">
    <property type="match status" value="1"/>
</dbReference>
<dbReference type="InterPro" id="IPR009081">
    <property type="entry name" value="PP-bd_ACP"/>
</dbReference>
<dbReference type="InterPro" id="IPR023213">
    <property type="entry name" value="CAT-like_dom_sf"/>
</dbReference>
<dbReference type="InterPro" id="IPR014031">
    <property type="entry name" value="Ketoacyl_synth_C"/>
</dbReference>
<dbReference type="InterPro" id="IPR020841">
    <property type="entry name" value="PKS_Beta-ketoAc_synthase_dom"/>
</dbReference>
<proteinExistence type="inferred from homology"/>
<dbReference type="InterPro" id="IPR016039">
    <property type="entry name" value="Thiolase-like"/>
</dbReference>
<dbReference type="Pfam" id="PF08242">
    <property type="entry name" value="Methyltransf_12"/>
    <property type="match status" value="1"/>
</dbReference>
<dbReference type="InterPro" id="IPR014030">
    <property type="entry name" value="Ketoacyl_synth_N"/>
</dbReference>
<dbReference type="InterPro" id="IPR013968">
    <property type="entry name" value="PKS_KR"/>
</dbReference>
<dbReference type="PANTHER" id="PTHR43775:SF37">
    <property type="entry name" value="SI:DKEY-61P9.11"/>
    <property type="match status" value="1"/>
</dbReference>
<dbReference type="Pfam" id="PF16197">
    <property type="entry name" value="KAsynt_C_assoc"/>
    <property type="match status" value="1"/>
</dbReference>
<dbReference type="InterPro" id="IPR057326">
    <property type="entry name" value="KR_dom"/>
</dbReference>
<sequence length="2007" mass="220199">MMTDSLAEHYGDTSPIAIIGAGCRFPQANSLFEFWRRIADGEELISRFDADALTAAGVDPALLQRPDYVPAASIIEDAERFEWQFFGYSRQEAESIDPQQRLFLMCAWEALEMAGYQPGALQDRVGVIGSCRMSTWQTADPADAQNIVNPATFQKLMGNDKDYLATRVAYKLGLRGPAYTVQTACSSSLIATHLACEAIASGEADMMLAGGASLSFPQQAGYFHREGMIFSRDGHCRPFSAEADGTLVANGAGVVLLKRLDRAVQDGDAILAVIRSTASNNDGCDKAGFTAPSLAGQREVIQDALAMAGISADTIGLVEAHGTATPLGDPLEIAALTEAWAPASPATGQAAIGSLKSNLGHLDTAAGVGSLIKASLALWQQQIPPTLHFSSPNPAIDFSRTPFRVPTHIEPWPLPQNGWHRAAVSAFGIGGSNAHAILEAAPARRATATHAEVYPLLLSARTPAALRALAQQHAARLSDREPGFCTHDYAATGLYHRTLFSCRVLLLASDADGWLAQLLDLLEETEDAPLNKVWVADALTLSDDQYQQWEQQLMTDSPDWQSLFTRAERRALLPVAPFEGEVCDPRRPGIQDEASRWGSLTAVGHRSADTLGAQLDLSVLDEETRCINALHCHYVSALFEPLPLEQSLGDCTEIIARLHIPARYTDLMQRMLCDLTAAGVINLTVDGYALRHRPEVDAENWLMRMREVGYHHLAALIARTGPELGRMLRGDVDPVSVVFPAAATDDVEHMYQEQPWSRYFNSLAAATLQNFAENSAVPISVLEIGGGTGGTTRDLLEALPTGRCKRYTFTDVGTLFLQKAQVKFSDYDFMEYQPFDMELSPESQGLSLGRYDLIVAANVLHNSADLRQLFRRLAPLLKPEGIFMLREITAPKKLFDFVFGALVPPIADTAQRHGELFASAEDWQAALNEAGFTRFDAFPGRDTPAFALGEQILMAQRAPEASSLHVDSTATLSLTIELAEGAEWQATHLLQAVQQALPRQSGQQLCVGEWLCNPVGAPSPLTLSVVQQGEHLHVQAEGIPLMQARWRRTRTQAPDCLAFHNLLPRPWQPQGGLWRWQWQTAVLSAPAEGLPETLSVPDEPGAQDGFYQTLRHWLKAATEESVLILVAERLFDETHQHAADWLPGFLAVARHEYPHCRLTLVEGNATQAAKDAACFATMPDPVLRWHENRWQSQKLVSVPYEPLSHHVVQDTQLFIGLTPTGLAVASQQVANGAKKLLFLVRRDPRPAEVALMAHWRACGVEVIVDTDGDVADGGAFDAALQRMAQHGPIDTLWHLVGSIDDRPISELDWSALQSVYHLRVSTARRLAAHQALLSPACTVYFSSAASVMGPRGQAAHASACWALEQLASKRCVAGYDTLAVAWGLWQVTESLSPQQHAALAQRGMLPLATDVAMNLLEQARVAPWPAVAAMQVDCERLQQSGISAADRVQFAALLSDTDATQPSEAPTTTADDLDCYLRGVLAKQLNCAADTIHDHSNLVQLGLDSLLFLDLNETLGSDLGIKLNAESVLKAGTVLELKQAIQAATVPAKEDQSLLRQRLQQLERHQPGWLDARGDVMPQPEGTVALTPLQRVRWQHFSTQPQILYVEYDKPATFPLEAFIAGWQQLITRHSWLRCCINANGEIVTSDATQTLDVCRHDWRHETEQALHIKLQEMRVTMSREKIDLSQPQPLQLAIVQSEAGYRIAIAISTLLIDIESFRVLLRELYQFIIHPAQRQPALAFTPHSYQRTVLALADTTATPLAMTPPSLPWKKGEASAAFDIWRDALPAQQWLALKQQGDNFGVSGSDILLAAWALTLRDWLQQPTLQLRMNYTDRLPLHPHSSQLVTDASTLLPVTLTLVDRSSFLQLAESVGQQRLEHLQQTLPGSESEVVYLTQLPVAFTSLLGVRHAYSIPEVSDPLLGMPDYEYATQACTPLHLQALEEESALLFNIDQQIGWLPDALGEIAMLTLRQLLETLASGEDAWHAPLDQLLPPDSDILTLVQQEVL</sequence>
<dbReference type="InterPro" id="IPR013217">
    <property type="entry name" value="Methyltransf_12"/>
</dbReference>
<dbReference type="SUPFAM" id="SSF47336">
    <property type="entry name" value="ACP-like"/>
    <property type="match status" value="1"/>
</dbReference>
<dbReference type="PANTHER" id="PTHR43775">
    <property type="entry name" value="FATTY ACID SYNTHASE"/>
    <property type="match status" value="1"/>
</dbReference>
<dbReference type="Pfam" id="PF02801">
    <property type="entry name" value="Ketoacyl-synt_C"/>
    <property type="match status" value="1"/>
</dbReference>
<accession>A0A7D5SQF3</accession>
<organism evidence="8 9">
    <name type="scientific">Serratia symbiotica</name>
    <dbReference type="NCBI Taxonomy" id="138074"/>
    <lineage>
        <taxon>Bacteria</taxon>
        <taxon>Pseudomonadati</taxon>
        <taxon>Pseudomonadota</taxon>
        <taxon>Gammaproteobacteria</taxon>
        <taxon>Enterobacterales</taxon>
        <taxon>Yersiniaceae</taxon>
        <taxon>Serratia</taxon>
    </lineage>
</organism>
<dbReference type="InterPro" id="IPR036736">
    <property type="entry name" value="ACP-like_sf"/>
</dbReference>
<dbReference type="SMART" id="SM00825">
    <property type="entry name" value="PKS_KS"/>
    <property type="match status" value="1"/>
</dbReference>
<dbReference type="InterPro" id="IPR029063">
    <property type="entry name" value="SAM-dependent_MTases_sf"/>
</dbReference>
<dbReference type="Pfam" id="PF00550">
    <property type="entry name" value="PP-binding"/>
    <property type="match status" value="1"/>
</dbReference>
<name>A0A7D5SQF3_9GAMM</name>
<dbReference type="GO" id="GO:0005886">
    <property type="term" value="C:plasma membrane"/>
    <property type="evidence" value="ECO:0007669"/>
    <property type="project" value="TreeGrafter"/>
</dbReference>
<gene>
    <name evidence="8" type="ORF">SYMBAF_16755</name>
</gene>
<evidence type="ECO:0000256" key="1">
    <source>
        <dbReference type="ARBA" id="ARBA00006484"/>
    </source>
</evidence>
<evidence type="ECO:0000256" key="2">
    <source>
        <dbReference type="ARBA" id="ARBA00022450"/>
    </source>
</evidence>
<dbReference type="CDD" id="cd00833">
    <property type="entry name" value="PKS"/>
    <property type="match status" value="1"/>
</dbReference>
<dbReference type="GO" id="GO:0004312">
    <property type="term" value="F:fatty acid synthase activity"/>
    <property type="evidence" value="ECO:0007669"/>
    <property type="project" value="TreeGrafter"/>
</dbReference>
<dbReference type="SUPFAM" id="SSF51735">
    <property type="entry name" value="NAD(P)-binding Rossmann-fold domains"/>
    <property type="match status" value="1"/>
</dbReference>
<dbReference type="InterPro" id="IPR050091">
    <property type="entry name" value="PKS_NRPS_Biosynth_Enz"/>
</dbReference>
<dbReference type="SMART" id="SM00822">
    <property type="entry name" value="PKS_KR"/>
    <property type="match status" value="1"/>
</dbReference>
<evidence type="ECO:0000256" key="3">
    <source>
        <dbReference type="ARBA" id="ARBA00022553"/>
    </source>
</evidence>
<dbReference type="Gene3D" id="3.40.50.150">
    <property type="entry name" value="Vaccinia Virus protein VP39"/>
    <property type="match status" value="1"/>
</dbReference>